<organism evidence="7 8">
    <name type="scientific">Gilvimarinus japonicus</name>
    <dbReference type="NCBI Taxonomy" id="1796469"/>
    <lineage>
        <taxon>Bacteria</taxon>
        <taxon>Pseudomonadati</taxon>
        <taxon>Pseudomonadota</taxon>
        <taxon>Gammaproteobacteria</taxon>
        <taxon>Cellvibrionales</taxon>
        <taxon>Cellvibrionaceae</taxon>
        <taxon>Gilvimarinus</taxon>
    </lineage>
</organism>
<dbReference type="Pfam" id="PF03466">
    <property type="entry name" value="LysR_substrate"/>
    <property type="match status" value="1"/>
</dbReference>
<comment type="caution">
    <text evidence="7">The sequence shown here is derived from an EMBL/GenBank/DDBJ whole genome shotgun (WGS) entry which is preliminary data.</text>
</comment>
<feature type="compositionally biased region" description="Low complexity" evidence="5">
    <location>
        <begin position="302"/>
        <end position="312"/>
    </location>
</feature>
<evidence type="ECO:0000259" key="6">
    <source>
        <dbReference type="PROSITE" id="PS50931"/>
    </source>
</evidence>
<name>A0ABV7HT81_9GAMM</name>
<dbReference type="PANTHER" id="PTHR30126:SF91">
    <property type="entry name" value="LYSR FAMILY TRANSCRIPTIONAL REGULATOR"/>
    <property type="match status" value="1"/>
</dbReference>
<dbReference type="PANTHER" id="PTHR30126">
    <property type="entry name" value="HTH-TYPE TRANSCRIPTIONAL REGULATOR"/>
    <property type="match status" value="1"/>
</dbReference>
<dbReference type="InterPro" id="IPR036390">
    <property type="entry name" value="WH_DNA-bd_sf"/>
</dbReference>
<keyword evidence="4" id="KW-0804">Transcription</keyword>
<proteinExistence type="inferred from homology"/>
<keyword evidence="3" id="KW-0238">DNA-binding</keyword>
<keyword evidence="2" id="KW-0805">Transcription regulation</keyword>
<dbReference type="PROSITE" id="PS50931">
    <property type="entry name" value="HTH_LYSR"/>
    <property type="match status" value="1"/>
</dbReference>
<reference evidence="8" key="1">
    <citation type="journal article" date="2019" name="Int. J. Syst. Evol. Microbiol.">
        <title>The Global Catalogue of Microorganisms (GCM) 10K type strain sequencing project: providing services to taxonomists for standard genome sequencing and annotation.</title>
        <authorList>
            <consortium name="The Broad Institute Genomics Platform"/>
            <consortium name="The Broad Institute Genome Sequencing Center for Infectious Disease"/>
            <person name="Wu L."/>
            <person name="Ma J."/>
        </authorList>
    </citation>
    <scope>NUCLEOTIDE SEQUENCE [LARGE SCALE GENOMIC DNA]</scope>
    <source>
        <strain evidence="8">KCTC 52141</strain>
    </source>
</reference>
<dbReference type="Gene3D" id="1.10.10.10">
    <property type="entry name" value="Winged helix-like DNA-binding domain superfamily/Winged helix DNA-binding domain"/>
    <property type="match status" value="1"/>
</dbReference>
<evidence type="ECO:0000256" key="3">
    <source>
        <dbReference type="ARBA" id="ARBA00023125"/>
    </source>
</evidence>
<dbReference type="Pfam" id="PF00126">
    <property type="entry name" value="HTH_1"/>
    <property type="match status" value="1"/>
</dbReference>
<dbReference type="RefSeq" id="WP_339617186.1">
    <property type="nucleotide sequence ID" value="NZ_AP031500.1"/>
</dbReference>
<sequence length="318" mass="34921">MYSLEQLTIFVTVCEAGSFSGAARQLNRAQSGISQAISNLEIAFNRTLFDRSRNTPRLTPDGEALLPIVQSILDQRLRLEQKVASLDQLHEHELILVIEESLLDSPLLATLSGLAEIYPNTNINILSASTFDAEDMVREGQAHIGVVYTDGQILTDVDFFALGYKRFITVASPKHPLAKLERVSHSDLRQHRQIVQRSTTGKELWFSYGISTQAWYASTHQMLCQLAQQNVGWAIVPESLAQSALTSGQLTALNVDFEPNGWISSIDCITSRSLQAGPVFQAALTRLKQHLKPLTQPALTGKAASSAPSKPSYTGDSD</sequence>
<dbReference type="Gene3D" id="3.40.190.290">
    <property type="match status" value="1"/>
</dbReference>
<evidence type="ECO:0000313" key="7">
    <source>
        <dbReference type="EMBL" id="MFC3157007.1"/>
    </source>
</evidence>
<comment type="similarity">
    <text evidence="1">Belongs to the LysR transcriptional regulatory family.</text>
</comment>
<dbReference type="SUPFAM" id="SSF46785">
    <property type="entry name" value="Winged helix' DNA-binding domain"/>
    <property type="match status" value="1"/>
</dbReference>
<evidence type="ECO:0000256" key="2">
    <source>
        <dbReference type="ARBA" id="ARBA00023015"/>
    </source>
</evidence>
<gene>
    <name evidence="7" type="ORF">ACFOEB_17495</name>
</gene>
<dbReference type="Proteomes" id="UP001595548">
    <property type="component" value="Unassembled WGS sequence"/>
</dbReference>
<dbReference type="SUPFAM" id="SSF53850">
    <property type="entry name" value="Periplasmic binding protein-like II"/>
    <property type="match status" value="1"/>
</dbReference>
<protein>
    <submittedName>
        <fullName evidence="7">LysR family transcriptional regulator</fullName>
    </submittedName>
</protein>
<dbReference type="InterPro" id="IPR000847">
    <property type="entry name" value="LysR_HTH_N"/>
</dbReference>
<evidence type="ECO:0000256" key="4">
    <source>
        <dbReference type="ARBA" id="ARBA00023163"/>
    </source>
</evidence>
<dbReference type="PRINTS" id="PR00039">
    <property type="entry name" value="HTHLYSR"/>
</dbReference>
<evidence type="ECO:0000313" key="8">
    <source>
        <dbReference type="Proteomes" id="UP001595548"/>
    </source>
</evidence>
<dbReference type="EMBL" id="JBHRTL010000031">
    <property type="protein sequence ID" value="MFC3157007.1"/>
    <property type="molecule type" value="Genomic_DNA"/>
</dbReference>
<feature type="region of interest" description="Disordered" evidence="5">
    <location>
        <begin position="297"/>
        <end position="318"/>
    </location>
</feature>
<evidence type="ECO:0000256" key="5">
    <source>
        <dbReference type="SAM" id="MobiDB-lite"/>
    </source>
</evidence>
<dbReference type="InterPro" id="IPR036388">
    <property type="entry name" value="WH-like_DNA-bd_sf"/>
</dbReference>
<feature type="domain" description="HTH lysR-type" evidence="6">
    <location>
        <begin position="1"/>
        <end position="59"/>
    </location>
</feature>
<keyword evidence="8" id="KW-1185">Reference proteome</keyword>
<evidence type="ECO:0000256" key="1">
    <source>
        <dbReference type="ARBA" id="ARBA00009437"/>
    </source>
</evidence>
<accession>A0ABV7HT81</accession>
<dbReference type="CDD" id="cd05466">
    <property type="entry name" value="PBP2_LTTR_substrate"/>
    <property type="match status" value="1"/>
</dbReference>
<dbReference type="InterPro" id="IPR005119">
    <property type="entry name" value="LysR_subst-bd"/>
</dbReference>